<dbReference type="GO" id="GO:0005783">
    <property type="term" value="C:endoplasmic reticulum"/>
    <property type="evidence" value="ECO:0007669"/>
    <property type="project" value="TreeGrafter"/>
</dbReference>
<keyword evidence="8" id="KW-1185">Reference proteome</keyword>
<dbReference type="InterPro" id="IPR045054">
    <property type="entry name" value="P4HA-like"/>
</dbReference>
<reference evidence="7" key="1">
    <citation type="submission" date="2020-05" db="EMBL/GenBank/DDBJ databases">
        <title>Mycena genomes resolve the evolution of fungal bioluminescence.</title>
        <authorList>
            <person name="Tsai I.J."/>
        </authorList>
    </citation>
    <scope>NUCLEOTIDE SEQUENCE</scope>
    <source>
        <strain evidence="7">160909Yilan</strain>
    </source>
</reference>
<dbReference type="GO" id="GO:0031418">
    <property type="term" value="F:L-ascorbic acid binding"/>
    <property type="evidence" value="ECO:0007669"/>
    <property type="project" value="InterPro"/>
</dbReference>
<dbReference type="InterPro" id="IPR044862">
    <property type="entry name" value="Pro_4_hyd_alph_FE2OG_OXY"/>
</dbReference>
<dbReference type="Gene3D" id="2.60.120.620">
    <property type="entry name" value="q2cbj1_9rhob like domain"/>
    <property type="match status" value="1"/>
</dbReference>
<protein>
    <submittedName>
        <fullName evidence="7">P4Hc domain-containing protein</fullName>
    </submittedName>
</protein>
<dbReference type="Pfam" id="PF13640">
    <property type="entry name" value="2OG-FeII_Oxy_3"/>
    <property type="match status" value="1"/>
</dbReference>
<keyword evidence="3" id="KW-0223">Dioxygenase</keyword>
<gene>
    <name evidence="7" type="ORF">MSAN_01774200</name>
</gene>
<evidence type="ECO:0000256" key="4">
    <source>
        <dbReference type="ARBA" id="ARBA00023002"/>
    </source>
</evidence>
<evidence type="ECO:0000259" key="6">
    <source>
        <dbReference type="PROSITE" id="PS51471"/>
    </source>
</evidence>
<proteinExistence type="predicted"/>
<evidence type="ECO:0000256" key="2">
    <source>
        <dbReference type="ARBA" id="ARBA00022723"/>
    </source>
</evidence>
<keyword evidence="4" id="KW-0560">Oxidoreductase</keyword>
<dbReference type="SMART" id="SM00702">
    <property type="entry name" value="P4Hc"/>
    <property type="match status" value="1"/>
</dbReference>
<evidence type="ECO:0000313" key="7">
    <source>
        <dbReference type="EMBL" id="KAF7348210.1"/>
    </source>
</evidence>
<feature type="domain" description="Fe2OG dioxygenase" evidence="6">
    <location>
        <begin position="218"/>
        <end position="322"/>
    </location>
</feature>
<sequence length="322" mass="36936">MFIHRYFAPGNIIMRDDRRRHHRLGTFWMALLVWQSTIQSGFSRVWTELGFCRDVWRCQKLNMSHGHGVDTAPHSTLIGLDESQHIFLFLHFDLMPTIQPIDFAATALTQYSGFYATVIDDFLTPAECDSLKELASSTGEWQPAALMAGGTTQTVHSNFRNSDRILRVDEAVADMIYQRLRPLVPELHLLTPDGEWASIIGKPVKPGKTQRPSWKMVRVNPRLSFLRYGPGHYFKQHCDGLNELLDGPTPQKSFVTLHLYLNEDVSGGATRFWTPDKKHFIDVVPKVGRVLVFQQRMLVHSGEEVTEGIKYTMRSDFMFEQV</sequence>
<dbReference type="AlphaFoldDB" id="A0A8H6XU69"/>
<dbReference type="InterPro" id="IPR005123">
    <property type="entry name" value="Oxoglu/Fe-dep_dioxygenase_dom"/>
</dbReference>
<organism evidence="7 8">
    <name type="scientific">Mycena sanguinolenta</name>
    <dbReference type="NCBI Taxonomy" id="230812"/>
    <lineage>
        <taxon>Eukaryota</taxon>
        <taxon>Fungi</taxon>
        <taxon>Dikarya</taxon>
        <taxon>Basidiomycota</taxon>
        <taxon>Agaricomycotina</taxon>
        <taxon>Agaricomycetes</taxon>
        <taxon>Agaricomycetidae</taxon>
        <taxon>Agaricales</taxon>
        <taxon>Marasmiineae</taxon>
        <taxon>Mycenaceae</taxon>
        <taxon>Mycena</taxon>
    </lineage>
</organism>
<dbReference type="PANTHER" id="PTHR10869">
    <property type="entry name" value="PROLYL 4-HYDROXYLASE ALPHA SUBUNIT"/>
    <property type="match status" value="1"/>
</dbReference>
<comment type="caution">
    <text evidence="7">The sequence shown here is derived from an EMBL/GenBank/DDBJ whole genome shotgun (WGS) entry which is preliminary data.</text>
</comment>
<evidence type="ECO:0000256" key="1">
    <source>
        <dbReference type="ARBA" id="ARBA00001961"/>
    </source>
</evidence>
<dbReference type="GO" id="GO:0005506">
    <property type="term" value="F:iron ion binding"/>
    <property type="evidence" value="ECO:0007669"/>
    <property type="project" value="InterPro"/>
</dbReference>
<accession>A0A8H6XU69</accession>
<dbReference type="OrthoDB" id="69177at2759"/>
<evidence type="ECO:0000256" key="3">
    <source>
        <dbReference type="ARBA" id="ARBA00022964"/>
    </source>
</evidence>
<dbReference type="InterPro" id="IPR006620">
    <property type="entry name" value="Pro_4_hyd_alph"/>
</dbReference>
<dbReference type="PROSITE" id="PS51471">
    <property type="entry name" value="FE2OG_OXY"/>
    <property type="match status" value="1"/>
</dbReference>
<evidence type="ECO:0000313" key="8">
    <source>
        <dbReference type="Proteomes" id="UP000623467"/>
    </source>
</evidence>
<dbReference type="PANTHER" id="PTHR10869:SF241">
    <property type="entry name" value="FE2OG DIOXYGENASE DOMAIN-CONTAINING PROTEIN"/>
    <property type="match status" value="1"/>
</dbReference>
<dbReference type="GO" id="GO:0004656">
    <property type="term" value="F:procollagen-proline 4-dioxygenase activity"/>
    <property type="evidence" value="ECO:0007669"/>
    <property type="project" value="TreeGrafter"/>
</dbReference>
<keyword evidence="5" id="KW-0408">Iron</keyword>
<name>A0A8H6XU69_9AGAR</name>
<comment type="cofactor">
    <cofactor evidence="1">
        <name>L-ascorbate</name>
        <dbReference type="ChEBI" id="CHEBI:38290"/>
    </cofactor>
</comment>
<dbReference type="EMBL" id="JACAZH010000017">
    <property type="protein sequence ID" value="KAF7348210.1"/>
    <property type="molecule type" value="Genomic_DNA"/>
</dbReference>
<keyword evidence="2" id="KW-0479">Metal-binding</keyword>
<evidence type="ECO:0000256" key="5">
    <source>
        <dbReference type="ARBA" id="ARBA00023004"/>
    </source>
</evidence>
<dbReference type="Proteomes" id="UP000623467">
    <property type="component" value="Unassembled WGS sequence"/>
</dbReference>